<dbReference type="Gene3D" id="3.40.50.1470">
    <property type="entry name" value="Peptidyl-tRNA hydrolase"/>
    <property type="match status" value="1"/>
</dbReference>
<dbReference type="PANTHER" id="PTHR17224:SF1">
    <property type="entry name" value="PEPTIDYL-TRNA HYDROLASE"/>
    <property type="match status" value="1"/>
</dbReference>
<keyword evidence="3" id="KW-0378">Hydrolase</keyword>
<comment type="similarity">
    <text evidence="5 6">Belongs to the PTH family.</text>
</comment>
<proteinExistence type="inferred from homology"/>
<evidence type="ECO:0000256" key="5">
    <source>
        <dbReference type="ARBA" id="ARBA00038063"/>
    </source>
</evidence>
<dbReference type="InterPro" id="IPR001328">
    <property type="entry name" value="Pept_tRNA_hydro"/>
</dbReference>
<dbReference type="Pfam" id="PF01195">
    <property type="entry name" value="Pept_tRNA_hydro"/>
    <property type="match status" value="1"/>
</dbReference>
<dbReference type="GO" id="GO:0000049">
    <property type="term" value="F:tRNA binding"/>
    <property type="evidence" value="ECO:0007669"/>
    <property type="project" value="UniProtKB-KW"/>
</dbReference>
<evidence type="ECO:0000256" key="4">
    <source>
        <dbReference type="ARBA" id="ARBA00022884"/>
    </source>
</evidence>
<evidence type="ECO:0000256" key="3">
    <source>
        <dbReference type="ARBA" id="ARBA00022801"/>
    </source>
</evidence>
<dbReference type="InterPro" id="IPR018171">
    <property type="entry name" value="Pept_tRNA_hydro_CS"/>
</dbReference>
<sequence length="218" mass="23623">MSGHRKSLQHRLFGSVRRRASADLDAGAAEDLWLLVGLGNPGPRYAPTRHNVGFQLLDELARREGIAVDKLQKKAATGRGHLCGKRVVLAKPLTFMNLSGDSVSALVQFYKVPLKRLLVIYDDLDTDVGAVRFRAKGGTGGHNGMRSISQRLGGKNEFPRLRIGIGRPTSSIPIASYVTQPFTSSEKREVEGAIAEGIQVIETLLSLGVERALSGVRV</sequence>
<dbReference type="PANTHER" id="PTHR17224">
    <property type="entry name" value="PEPTIDYL-TRNA HYDROLASE"/>
    <property type="match status" value="1"/>
</dbReference>
<evidence type="ECO:0000313" key="7">
    <source>
        <dbReference type="EMBL" id="KAK9840792.1"/>
    </source>
</evidence>
<dbReference type="NCBIfam" id="TIGR00447">
    <property type="entry name" value="pth"/>
    <property type="match status" value="1"/>
</dbReference>
<organism evidence="7 8">
    <name type="scientific">Elliptochloris bilobata</name>
    <dbReference type="NCBI Taxonomy" id="381761"/>
    <lineage>
        <taxon>Eukaryota</taxon>
        <taxon>Viridiplantae</taxon>
        <taxon>Chlorophyta</taxon>
        <taxon>core chlorophytes</taxon>
        <taxon>Trebouxiophyceae</taxon>
        <taxon>Trebouxiophyceae incertae sedis</taxon>
        <taxon>Elliptochloris clade</taxon>
        <taxon>Elliptochloris</taxon>
    </lineage>
</organism>
<evidence type="ECO:0000313" key="8">
    <source>
        <dbReference type="Proteomes" id="UP001445335"/>
    </source>
</evidence>
<dbReference type="EMBL" id="JALJOU010000012">
    <property type="protein sequence ID" value="KAK9840792.1"/>
    <property type="molecule type" value="Genomic_DNA"/>
</dbReference>
<dbReference type="Proteomes" id="UP001445335">
    <property type="component" value="Unassembled WGS sequence"/>
</dbReference>
<evidence type="ECO:0000256" key="1">
    <source>
        <dbReference type="ARBA" id="ARBA00013260"/>
    </source>
</evidence>
<dbReference type="EC" id="3.1.1.29" evidence="1"/>
<dbReference type="FunFam" id="3.40.50.1470:FF:000001">
    <property type="entry name" value="Peptidyl-tRNA hydrolase"/>
    <property type="match status" value="1"/>
</dbReference>
<protein>
    <recommendedName>
        <fullName evidence="1">peptidyl-tRNA hydrolase</fullName>
        <ecNumber evidence="1">3.1.1.29</ecNumber>
    </recommendedName>
</protein>
<dbReference type="CDD" id="cd00462">
    <property type="entry name" value="PTH"/>
    <property type="match status" value="1"/>
</dbReference>
<keyword evidence="2" id="KW-0820">tRNA-binding</keyword>
<dbReference type="GO" id="GO:0004045">
    <property type="term" value="F:peptidyl-tRNA hydrolase activity"/>
    <property type="evidence" value="ECO:0007669"/>
    <property type="project" value="UniProtKB-EC"/>
</dbReference>
<dbReference type="PROSITE" id="PS01195">
    <property type="entry name" value="PEPT_TRNA_HYDROL_1"/>
    <property type="match status" value="1"/>
</dbReference>
<keyword evidence="8" id="KW-1185">Reference proteome</keyword>
<evidence type="ECO:0000256" key="6">
    <source>
        <dbReference type="RuleBase" id="RU004320"/>
    </source>
</evidence>
<dbReference type="AlphaFoldDB" id="A0AAW1S4C8"/>
<comment type="caution">
    <text evidence="7">The sequence shown here is derived from an EMBL/GenBank/DDBJ whole genome shotgun (WGS) entry which is preliminary data.</text>
</comment>
<accession>A0AAW1S4C8</accession>
<dbReference type="InterPro" id="IPR036416">
    <property type="entry name" value="Pept_tRNA_hydro_sf"/>
</dbReference>
<dbReference type="HAMAP" id="MF_00083">
    <property type="entry name" value="Pept_tRNA_hydro_bact"/>
    <property type="match status" value="1"/>
</dbReference>
<keyword evidence="4" id="KW-0694">RNA-binding</keyword>
<dbReference type="SUPFAM" id="SSF53178">
    <property type="entry name" value="Peptidyl-tRNA hydrolase-like"/>
    <property type="match status" value="1"/>
</dbReference>
<name>A0AAW1S4C8_9CHLO</name>
<reference evidence="7 8" key="1">
    <citation type="journal article" date="2024" name="Nat. Commun.">
        <title>Phylogenomics reveals the evolutionary origins of lichenization in chlorophyte algae.</title>
        <authorList>
            <person name="Puginier C."/>
            <person name="Libourel C."/>
            <person name="Otte J."/>
            <person name="Skaloud P."/>
            <person name="Haon M."/>
            <person name="Grisel S."/>
            <person name="Petersen M."/>
            <person name="Berrin J.G."/>
            <person name="Delaux P.M."/>
            <person name="Dal Grande F."/>
            <person name="Keller J."/>
        </authorList>
    </citation>
    <scope>NUCLEOTIDE SEQUENCE [LARGE SCALE GENOMIC DNA]</scope>
    <source>
        <strain evidence="7 8">SAG 245.80</strain>
    </source>
</reference>
<dbReference type="PROSITE" id="PS01196">
    <property type="entry name" value="PEPT_TRNA_HYDROL_2"/>
    <property type="match status" value="1"/>
</dbReference>
<gene>
    <name evidence="7" type="ORF">WJX81_005049</name>
</gene>
<evidence type="ECO:0000256" key="2">
    <source>
        <dbReference type="ARBA" id="ARBA00022555"/>
    </source>
</evidence>